<dbReference type="Gene3D" id="2.40.100.10">
    <property type="entry name" value="Cyclophilin-like"/>
    <property type="match status" value="1"/>
</dbReference>
<dbReference type="OrthoDB" id="408413at2759"/>
<evidence type="ECO:0000259" key="1">
    <source>
        <dbReference type="PROSITE" id="PS50072"/>
    </source>
</evidence>
<evidence type="ECO:0000313" key="4">
    <source>
        <dbReference type="EMBL" id="CAF2141423.1"/>
    </source>
</evidence>
<gene>
    <name evidence="2" type="ORF">CJN711_LOCUS15199</name>
    <name evidence="3" type="ORF">KQP761_LOCUS30742</name>
    <name evidence="4" type="ORF">MBJ925_LOCUS29597</name>
</gene>
<organism evidence="2 5">
    <name type="scientific">Rotaria magnacalcarata</name>
    <dbReference type="NCBI Taxonomy" id="392030"/>
    <lineage>
        <taxon>Eukaryota</taxon>
        <taxon>Metazoa</taxon>
        <taxon>Spiralia</taxon>
        <taxon>Gnathifera</taxon>
        <taxon>Rotifera</taxon>
        <taxon>Eurotatoria</taxon>
        <taxon>Bdelloidea</taxon>
        <taxon>Philodinida</taxon>
        <taxon>Philodinidae</taxon>
        <taxon>Rotaria</taxon>
    </lineage>
</organism>
<dbReference type="Proteomes" id="UP000663834">
    <property type="component" value="Unassembled WGS sequence"/>
</dbReference>
<name>A0A815B4T8_9BILA</name>
<dbReference type="Proteomes" id="UP000663824">
    <property type="component" value="Unassembled WGS sequence"/>
</dbReference>
<dbReference type="PROSITE" id="PS50072">
    <property type="entry name" value="CSA_PPIASE_2"/>
    <property type="match status" value="1"/>
</dbReference>
<dbReference type="GO" id="GO:0003755">
    <property type="term" value="F:peptidyl-prolyl cis-trans isomerase activity"/>
    <property type="evidence" value="ECO:0007669"/>
    <property type="project" value="InterPro"/>
</dbReference>
<sequence length="248" mass="27016">DSLPSSFAPSPLPLSQTDTNDIELQLINDEGNLPSVPSSTSPPQAPAPIIMTEETILDQYVLGRGVSASKIPLLTIYMSTDSLKAVEKEIFTRVGSRFFDEVPKQKDQRLLHLKVGLLSMSLHDRSTKFIITLAPMSCLDDDYVVFGEVTRGMHLLNAVNRKGIRNNSRGNVANLGKQVAAVGAFQNDILMGDVQTDSADDTIVNLQVCGAGTGENETEVYDDIYHNEMSNRGTPIDTIVIYACGEKD</sequence>
<protein>
    <recommendedName>
        <fullName evidence="1">PPIase cyclophilin-type domain-containing protein</fullName>
    </recommendedName>
</protein>
<proteinExistence type="predicted"/>
<reference evidence="2" key="1">
    <citation type="submission" date="2021-02" db="EMBL/GenBank/DDBJ databases">
        <authorList>
            <person name="Nowell W R."/>
        </authorList>
    </citation>
    <scope>NUCLEOTIDE SEQUENCE</scope>
</reference>
<evidence type="ECO:0000313" key="3">
    <source>
        <dbReference type="EMBL" id="CAF1654935.1"/>
    </source>
</evidence>
<dbReference type="EMBL" id="CAJNOW010017151">
    <property type="protein sequence ID" value="CAF1654935.1"/>
    <property type="molecule type" value="Genomic_DNA"/>
</dbReference>
<comment type="caution">
    <text evidence="2">The sequence shown here is derived from an EMBL/GenBank/DDBJ whole genome shotgun (WGS) entry which is preliminary data.</text>
</comment>
<dbReference type="Proteomes" id="UP000663855">
    <property type="component" value="Unassembled WGS sequence"/>
</dbReference>
<evidence type="ECO:0000313" key="2">
    <source>
        <dbReference type="EMBL" id="CAF1265368.1"/>
    </source>
</evidence>
<dbReference type="EMBL" id="CAJNOV010006971">
    <property type="protein sequence ID" value="CAF1265368.1"/>
    <property type="molecule type" value="Genomic_DNA"/>
</dbReference>
<feature type="domain" description="PPIase cyclophilin-type" evidence="1">
    <location>
        <begin position="95"/>
        <end position="196"/>
    </location>
</feature>
<accession>A0A815B4T8</accession>
<dbReference type="Pfam" id="PF00160">
    <property type="entry name" value="Pro_isomerase"/>
    <property type="match status" value="1"/>
</dbReference>
<dbReference type="SUPFAM" id="SSF50891">
    <property type="entry name" value="Cyclophilin-like"/>
    <property type="match status" value="1"/>
</dbReference>
<dbReference type="InterPro" id="IPR029000">
    <property type="entry name" value="Cyclophilin-like_dom_sf"/>
</dbReference>
<feature type="non-terminal residue" evidence="2">
    <location>
        <position position="1"/>
    </location>
</feature>
<dbReference type="EMBL" id="CAJNRE010015836">
    <property type="protein sequence ID" value="CAF2141423.1"/>
    <property type="molecule type" value="Genomic_DNA"/>
</dbReference>
<evidence type="ECO:0000313" key="5">
    <source>
        <dbReference type="Proteomes" id="UP000663855"/>
    </source>
</evidence>
<dbReference type="AlphaFoldDB" id="A0A815B4T8"/>
<dbReference type="InterPro" id="IPR002130">
    <property type="entry name" value="Cyclophilin-type_PPIase_dom"/>
</dbReference>